<protein>
    <submittedName>
        <fullName evidence="2">Rhodanese-related sulfurtransferase</fullName>
    </submittedName>
</protein>
<dbReference type="CDD" id="cd00158">
    <property type="entry name" value="RHOD"/>
    <property type="match status" value="1"/>
</dbReference>
<dbReference type="EMBL" id="FSRL01000002">
    <property type="protein sequence ID" value="SIO29717.1"/>
    <property type="molecule type" value="Genomic_DNA"/>
</dbReference>
<dbReference type="InterPro" id="IPR036873">
    <property type="entry name" value="Rhodanese-like_dom_sf"/>
</dbReference>
<dbReference type="PANTHER" id="PTHR43031">
    <property type="entry name" value="FAD-DEPENDENT OXIDOREDUCTASE"/>
    <property type="match status" value="1"/>
</dbReference>
<keyword evidence="3" id="KW-1185">Reference proteome</keyword>
<dbReference type="Proteomes" id="UP000184932">
    <property type="component" value="Unassembled WGS sequence"/>
</dbReference>
<organism evidence="2 3">
    <name type="scientific">Vannielia litorea</name>
    <dbReference type="NCBI Taxonomy" id="1217970"/>
    <lineage>
        <taxon>Bacteria</taxon>
        <taxon>Pseudomonadati</taxon>
        <taxon>Pseudomonadota</taxon>
        <taxon>Alphaproteobacteria</taxon>
        <taxon>Rhodobacterales</taxon>
        <taxon>Paracoccaceae</taxon>
        <taxon>Vannielia</taxon>
    </lineage>
</organism>
<dbReference type="PROSITE" id="PS50206">
    <property type="entry name" value="RHODANESE_3"/>
    <property type="match status" value="1"/>
</dbReference>
<dbReference type="PANTHER" id="PTHR43031:SF1">
    <property type="entry name" value="PYRIDINE NUCLEOTIDE-DISULPHIDE OXIDOREDUCTASE"/>
    <property type="match status" value="1"/>
</dbReference>
<dbReference type="RefSeq" id="WP_074257868.1">
    <property type="nucleotide sequence ID" value="NZ_FSRL01000002.1"/>
</dbReference>
<reference evidence="3" key="1">
    <citation type="submission" date="2016-11" db="EMBL/GenBank/DDBJ databases">
        <authorList>
            <person name="Varghese N."/>
            <person name="Submissions S."/>
        </authorList>
    </citation>
    <scope>NUCLEOTIDE SEQUENCE [LARGE SCALE GENOMIC DNA]</scope>
    <source>
        <strain evidence="3">DSM 29440</strain>
    </source>
</reference>
<dbReference type="OrthoDB" id="9807812at2"/>
<dbReference type="SMART" id="SM00450">
    <property type="entry name" value="RHOD"/>
    <property type="match status" value="1"/>
</dbReference>
<evidence type="ECO:0000259" key="1">
    <source>
        <dbReference type="PROSITE" id="PS50206"/>
    </source>
</evidence>
<dbReference type="Gene3D" id="3.40.250.10">
    <property type="entry name" value="Rhodanese-like domain"/>
    <property type="match status" value="1"/>
</dbReference>
<dbReference type="InterPro" id="IPR001763">
    <property type="entry name" value="Rhodanese-like_dom"/>
</dbReference>
<keyword evidence="2" id="KW-0808">Transferase</keyword>
<evidence type="ECO:0000313" key="2">
    <source>
        <dbReference type="EMBL" id="SIO29717.1"/>
    </source>
</evidence>
<dbReference type="AlphaFoldDB" id="A0A1N6ICH3"/>
<gene>
    <name evidence="2" type="ORF">SAMN05444002_3700</name>
</gene>
<dbReference type="InterPro" id="IPR050229">
    <property type="entry name" value="GlpE_sulfurtransferase"/>
</dbReference>
<name>A0A1N6ICH3_9RHOB</name>
<dbReference type="GO" id="GO:0016740">
    <property type="term" value="F:transferase activity"/>
    <property type="evidence" value="ECO:0007669"/>
    <property type="project" value="UniProtKB-KW"/>
</dbReference>
<feature type="domain" description="Rhodanese" evidence="1">
    <location>
        <begin position="24"/>
        <end position="112"/>
    </location>
</feature>
<accession>A0A1N6ICH3</accession>
<sequence length="128" mass="13996">MKTETTDHGTLETWTPEEVNEGLTQGKLVLVDVRTPAEYAFEHVEGALLLPMAFFDPRFLPEEGDKRVVLMCGSSKRSEKMARKTLEARGGQIAHMDGGFGGWKEAKLDYITTDMASGALVRSSSSGS</sequence>
<evidence type="ECO:0000313" key="3">
    <source>
        <dbReference type="Proteomes" id="UP000184932"/>
    </source>
</evidence>
<dbReference type="STRING" id="1217970.SAMN05444002_3700"/>
<proteinExistence type="predicted"/>
<dbReference type="Pfam" id="PF00581">
    <property type="entry name" value="Rhodanese"/>
    <property type="match status" value="1"/>
</dbReference>
<dbReference type="SUPFAM" id="SSF52821">
    <property type="entry name" value="Rhodanese/Cell cycle control phosphatase"/>
    <property type="match status" value="1"/>
</dbReference>